<name>A0A8H2XMZ5_9AGAM</name>
<dbReference type="Proteomes" id="UP000663841">
    <property type="component" value="Unassembled WGS sequence"/>
</dbReference>
<sequence>MVMRKQRQADLPVTAPSLPLSKSLAGLRNLAVSDTGSVAILVTNRYQGMKWPDSTSMTLKGALKDRVHAQKFLDKFTPGIRVVSVENARREDIVCTLSFLRIEQLGDRVHQEGQIEKIQDDVPPLAVVYVQGHGERKYGAFQYITDDRKKDGTLDGLDGRELLHMFSKVNIRTMSVVITDFCYSGNLFRLRYCLFVSSDGKDFYWLETNEWKEDNRVMPKHRITSPMLHVAGSLELQETYETGFRGGYLTNTLAEVEPNTLPAFLFCLRQGVDGHMRDAKAHRDKPLHQDAMQDPQARIIFCSCTPSLEDPEFFSQLYPGSD</sequence>
<proteinExistence type="predicted"/>
<accession>A0A8H2XMZ5</accession>
<evidence type="ECO:0000313" key="2">
    <source>
        <dbReference type="Proteomes" id="UP000663841"/>
    </source>
</evidence>
<dbReference type="EMBL" id="CAJMWW010000080">
    <property type="protein sequence ID" value="CAE6426331.1"/>
    <property type="molecule type" value="Genomic_DNA"/>
</dbReference>
<dbReference type="Gene3D" id="3.40.50.1460">
    <property type="match status" value="1"/>
</dbReference>
<gene>
    <name evidence="1" type="ORF">RDB_LOCUS57405</name>
</gene>
<dbReference type="AlphaFoldDB" id="A0A8H2XMZ5"/>
<reference evidence="1" key="1">
    <citation type="submission" date="2021-01" db="EMBL/GenBank/DDBJ databases">
        <authorList>
            <person name="Kaushik A."/>
        </authorList>
    </citation>
    <scope>NUCLEOTIDE SEQUENCE</scope>
    <source>
        <strain evidence="1">AG3-T5</strain>
    </source>
</reference>
<comment type="caution">
    <text evidence="1">The sequence shown here is derived from an EMBL/GenBank/DDBJ whole genome shotgun (WGS) entry which is preliminary data.</text>
</comment>
<protein>
    <submittedName>
        <fullName evidence="1">Uncharacterized protein</fullName>
    </submittedName>
</protein>
<organism evidence="1 2">
    <name type="scientific">Rhizoctonia solani</name>
    <dbReference type="NCBI Taxonomy" id="456999"/>
    <lineage>
        <taxon>Eukaryota</taxon>
        <taxon>Fungi</taxon>
        <taxon>Dikarya</taxon>
        <taxon>Basidiomycota</taxon>
        <taxon>Agaricomycotina</taxon>
        <taxon>Agaricomycetes</taxon>
        <taxon>Cantharellales</taxon>
        <taxon>Ceratobasidiaceae</taxon>
        <taxon>Rhizoctonia</taxon>
    </lineage>
</organism>
<evidence type="ECO:0000313" key="1">
    <source>
        <dbReference type="EMBL" id="CAE6426331.1"/>
    </source>
</evidence>